<feature type="transmembrane region" description="Helical" evidence="1">
    <location>
        <begin position="42"/>
        <end position="64"/>
    </location>
</feature>
<dbReference type="Proteomes" id="UP000525329">
    <property type="component" value="Unassembled WGS sequence"/>
</dbReference>
<evidence type="ECO:0000259" key="2">
    <source>
        <dbReference type="Pfam" id="PF06181"/>
    </source>
</evidence>
<keyword evidence="1" id="KW-1133">Transmembrane helix</keyword>
<gene>
    <name evidence="3" type="ORF">H0A74_02200</name>
</gene>
<evidence type="ECO:0000313" key="4">
    <source>
        <dbReference type="Proteomes" id="UP000525329"/>
    </source>
</evidence>
<keyword evidence="1" id="KW-0812">Transmembrane</keyword>
<feature type="transmembrane region" description="Helical" evidence="1">
    <location>
        <begin position="175"/>
        <end position="197"/>
    </location>
</feature>
<organism evidence="3 4">
    <name type="scientific">Candidatus Vesicomyosocius endoextente</name>
    <dbReference type="NCBI Taxonomy" id="2738853"/>
    <lineage>
        <taxon>Bacteria</taxon>
        <taxon>Pseudomonadati</taxon>
        <taxon>Pseudomonadota</taxon>
        <taxon>Gammaproteobacteria</taxon>
        <taxon>Candidatus Pseudothioglobaceae</taxon>
        <taxon>Candidatus Vesicomyidisocius</taxon>
    </lineage>
</organism>
<feature type="domain" description="Urate oxidase N-terminal" evidence="2">
    <location>
        <begin position="133"/>
        <end position="198"/>
    </location>
</feature>
<dbReference type="AlphaFoldDB" id="A0A853G7W8"/>
<feature type="transmembrane region" description="Helical" evidence="1">
    <location>
        <begin position="97"/>
        <end position="115"/>
    </location>
</feature>
<keyword evidence="1" id="KW-0472">Membrane</keyword>
<dbReference type="Pfam" id="PF06181">
    <property type="entry name" value="Urate_ox_N"/>
    <property type="match status" value="1"/>
</dbReference>
<dbReference type="EMBL" id="JACCHU010000001">
    <property type="protein sequence ID" value="NYT52379.1"/>
    <property type="molecule type" value="Genomic_DNA"/>
</dbReference>
<sequence>MEKNMFNRINLVQCKIILGFILSVIVFFSFNYKLVEAQNLTHYGLIVWLHVLAGIVWIGLLYYFNFVQVPAMGQALSDTDGPGPAAIGKYIAPRALLWFRMAAITTWILGLVLLATKDAILSAFMLEPTFQIIGIGTWMGTIMLFNVWFIIWPNQQKILGMKSASDAAIVIAKKNAALASSVNVILSIPMLLTMLAWH</sequence>
<comment type="caution">
    <text evidence="3">The sequence shown here is derived from an EMBL/GenBank/DDBJ whole genome shotgun (WGS) entry which is preliminary data.</text>
</comment>
<reference evidence="3 4" key="1">
    <citation type="submission" date="2020-05" db="EMBL/GenBank/DDBJ databases">
        <title>Horizontal transmission and recombination maintain forever young bacterial symbiont genomes.</title>
        <authorList>
            <person name="Russell S.L."/>
            <person name="Pepper-Tunick E."/>
            <person name="Svedberg J."/>
            <person name="Byrne A."/>
            <person name="Ruelas Castillo J."/>
            <person name="Vollmers C."/>
            <person name="Beinart R.A."/>
            <person name="Corbett-Detig R."/>
        </authorList>
    </citation>
    <scope>NUCLEOTIDE SEQUENCE [LARGE SCALE GENOMIC DNA]</scope>
    <source>
        <strain evidence="3">Monterey_2004</strain>
    </source>
</reference>
<proteinExistence type="predicted"/>
<evidence type="ECO:0000313" key="3">
    <source>
        <dbReference type="EMBL" id="NYT52379.1"/>
    </source>
</evidence>
<protein>
    <submittedName>
        <fullName evidence="3">Urate hydroxylase PuuD</fullName>
    </submittedName>
</protein>
<dbReference type="InterPro" id="IPR010389">
    <property type="entry name" value="Urate_ox_N"/>
</dbReference>
<evidence type="ECO:0000256" key="1">
    <source>
        <dbReference type="SAM" id="Phobius"/>
    </source>
</evidence>
<name>A0A853G7W8_9GAMM</name>
<accession>A0A853G7W8</accession>
<feature type="transmembrane region" description="Helical" evidence="1">
    <location>
        <begin position="135"/>
        <end position="154"/>
    </location>
</feature>
<feature type="transmembrane region" description="Helical" evidence="1">
    <location>
        <begin position="12"/>
        <end position="30"/>
    </location>
</feature>